<dbReference type="AlphaFoldDB" id="A0A1Y1S0E3"/>
<dbReference type="InterPro" id="IPR036390">
    <property type="entry name" value="WH_DNA-bd_sf"/>
</dbReference>
<dbReference type="Gene3D" id="3.30.930.10">
    <property type="entry name" value="Bira Bifunctional Protein, Domain 2"/>
    <property type="match status" value="1"/>
</dbReference>
<sequence>MLTVMNLMVNENSVSRSTLLNHLRKNSDPLSGTDLGGILGISRVAVRKHILRLAKEGFVIESGRKGYRLLSEPEFPSPSEYDSGTIHIQNEVESTMEEASRNSLRNCEDIQFYLARRQKAGRGRNRKSWVSPDGGLYLTAAFRPRLPAAYISLYIIETGLALVDSLREHYGVDCRFRWPNDLFVNEKKLGGLLLEVSGPAESPDHAFLGLGLNVLSSVHFSETGDRRVTCLQNEIPGGGRDLPDLKTLFETLKPVIESSLGMIEADKVRKHWRARTSTQGKVMRIDDTDYTVRNLALNGSLIVADKDGTLYEIAPGPRIMGPR</sequence>
<dbReference type="Pfam" id="PF08279">
    <property type="entry name" value="HTH_11"/>
    <property type="match status" value="1"/>
</dbReference>
<dbReference type="Pfam" id="PF03099">
    <property type="entry name" value="BPL_LplA_LipB"/>
    <property type="match status" value="1"/>
</dbReference>
<dbReference type="PANTHER" id="PTHR12835:SF5">
    <property type="entry name" value="BIOTIN--PROTEIN LIGASE"/>
    <property type="match status" value="1"/>
</dbReference>
<dbReference type="PANTHER" id="PTHR12835">
    <property type="entry name" value="BIOTIN PROTEIN LIGASE"/>
    <property type="match status" value="1"/>
</dbReference>
<evidence type="ECO:0000259" key="2">
    <source>
        <dbReference type="PROSITE" id="PS51733"/>
    </source>
</evidence>
<evidence type="ECO:0000313" key="3">
    <source>
        <dbReference type="EMBL" id="ORC36652.1"/>
    </source>
</evidence>
<dbReference type="NCBIfam" id="TIGR00121">
    <property type="entry name" value="birA_ligase"/>
    <property type="match status" value="1"/>
</dbReference>
<reference evidence="3 4" key="1">
    <citation type="submission" date="2017-03" db="EMBL/GenBank/DDBJ databases">
        <title>Draft Genome sequence of Marispirochaeta sp. strain JC444.</title>
        <authorList>
            <person name="Shivani Y."/>
            <person name="Subhash Y."/>
            <person name="Sasikala C."/>
            <person name="Ramana C."/>
        </authorList>
    </citation>
    <scope>NUCLEOTIDE SEQUENCE [LARGE SCALE GENOMIC DNA]</scope>
    <source>
        <strain evidence="3 4">JC444</strain>
    </source>
</reference>
<keyword evidence="1 3" id="KW-0436">Ligase</keyword>
<dbReference type="Gene3D" id="1.10.10.10">
    <property type="entry name" value="Winged helix-like DNA-binding domain superfamily/Winged helix DNA-binding domain"/>
    <property type="match status" value="1"/>
</dbReference>
<evidence type="ECO:0000256" key="1">
    <source>
        <dbReference type="ARBA" id="ARBA00022598"/>
    </source>
</evidence>
<dbReference type="InterPro" id="IPR036388">
    <property type="entry name" value="WH-like_DNA-bd_sf"/>
</dbReference>
<dbReference type="SUPFAM" id="SSF46785">
    <property type="entry name" value="Winged helix' DNA-binding domain"/>
    <property type="match status" value="1"/>
</dbReference>
<dbReference type="Proteomes" id="UP000192343">
    <property type="component" value="Unassembled WGS sequence"/>
</dbReference>
<name>A0A1Y1S0E3_9SPIO</name>
<gene>
    <name evidence="3" type="ORF">B4O97_06190</name>
</gene>
<protein>
    <submittedName>
        <fullName evidence="3">Biotin--[acetyl-CoA-carboxylase] ligase</fullName>
    </submittedName>
</protein>
<dbReference type="PROSITE" id="PS51733">
    <property type="entry name" value="BPL_LPL_CATALYTIC"/>
    <property type="match status" value="1"/>
</dbReference>
<dbReference type="SUPFAM" id="SSF55681">
    <property type="entry name" value="Class II aaRS and biotin synthetases"/>
    <property type="match status" value="1"/>
</dbReference>
<comment type="caution">
    <text evidence="3">The sequence shown here is derived from an EMBL/GenBank/DDBJ whole genome shotgun (WGS) entry which is preliminary data.</text>
</comment>
<dbReference type="InterPro" id="IPR004408">
    <property type="entry name" value="Biotin_CoA_COase_ligase"/>
</dbReference>
<accession>A0A1Y1S0E3</accession>
<keyword evidence="4" id="KW-1185">Reference proteome</keyword>
<dbReference type="InterPro" id="IPR013196">
    <property type="entry name" value="HTH_11"/>
</dbReference>
<dbReference type="EMBL" id="MWQY01000005">
    <property type="protein sequence ID" value="ORC36652.1"/>
    <property type="molecule type" value="Genomic_DNA"/>
</dbReference>
<dbReference type="GO" id="GO:0004077">
    <property type="term" value="F:biotin--[biotin carboxyl-carrier protein] ligase activity"/>
    <property type="evidence" value="ECO:0007669"/>
    <property type="project" value="InterPro"/>
</dbReference>
<feature type="domain" description="BPL/LPL catalytic" evidence="2">
    <location>
        <begin position="70"/>
        <end position="264"/>
    </location>
</feature>
<dbReference type="InterPro" id="IPR045864">
    <property type="entry name" value="aa-tRNA-synth_II/BPL/LPL"/>
</dbReference>
<dbReference type="STRING" id="1963862.B4O97_06190"/>
<dbReference type="GO" id="GO:0005737">
    <property type="term" value="C:cytoplasm"/>
    <property type="evidence" value="ECO:0007669"/>
    <property type="project" value="TreeGrafter"/>
</dbReference>
<dbReference type="InterPro" id="IPR004143">
    <property type="entry name" value="BPL_LPL_catalytic"/>
</dbReference>
<evidence type="ECO:0000313" key="4">
    <source>
        <dbReference type="Proteomes" id="UP000192343"/>
    </source>
</evidence>
<organism evidence="3 4">
    <name type="scientific">Marispirochaeta aestuarii</name>
    <dbReference type="NCBI Taxonomy" id="1963862"/>
    <lineage>
        <taxon>Bacteria</taxon>
        <taxon>Pseudomonadati</taxon>
        <taxon>Spirochaetota</taxon>
        <taxon>Spirochaetia</taxon>
        <taxon>Spirochaetales</taxon>
        <taxon>Spirochaetaceae</taxon>
        <taxon>Marispirochaeta</taxon>
    </lineage>
</organism>
<proteinExistence type="predicted"/>